<dbReference type="InterPro" id="IPR036259">
    <property type="entry name" value="MFS_trans_sf"/>
</dbReference>
<keyword evidence="4 7" id="KW-1133">Transmembrane helix</keyword>
<dbReference type="InterPro" id="IPR011701">
    <property type="entry name" value="MFS"/>
</dbReference>
<organism evidence="8 9">
    <name type="scientific">Lachnellula suecica</name>
    <dbReference type="NCBI Taxonomy" id="602035"/>
    <lineage>
        <taxon>Eukaryota</taxon>
        <taxon>Fungi</taxon>
        <taxon>Dikarya</taxon>
        <taxon>Ascomycota</taxon>
        <taxon>Pezizomycotina</taxon>
        <taxon>Leotiomycetes</taxon>
        <taxon>Helotiales</taxon>
        <taxon>Lachnaceae</taxon>
        <taxon>Lachnellula</taxon>
    </lineage>
</organism>
<evidence type="ECO:0000256" key="2">
    <source>
        <dbReference type="ARBA" id="ARBA00022448"/>
    </source>
</evidence>
<evidence type="ECO:0000256" key="7">
    <source>
        <dbReference type="SAM" id="Phobius"/>
    </source>
</evidence>
<dbReference type="GO" id="GO:0022857">
    <property type="term" value="F:transmembrane transporter activity"/>
    <property type="evidence" value="ECO:0007669"/>
    <property type="project" value="InterPro"/>
</dbReference>
<dbReference type="OrthoDB" id="6132182at2759"/>
<dbReference type="Proteomes" id="UP000469558">
    <property type="component" value="Unassembled WGS sequence"/>
</dbReference>
<evidence type="ECO:0000256" key="6">
    <source>
        <dbReference type="ARBA" id="ARBA00037968"/>
    </source>
</evidence>
<dbReference type="PANTHER" id="PTHR43791">
    <property type="entry name" value="PERMEASE-RELATED"/>
    <property type="match status" value="1"/>
</dbReference>
<feature type="transmembrane region" description="Helical" evidence="7">
    <location>
        <begin position="137"/>
        <end position="156"/>
    </location>
</feature>
<dbReference type="SUPFAM" id="SSF103473">
    <property type="entry name" value="MFS general substrate transporter"/>
    <property type="match status" value="1"/>
</dbReference>
<accession>A0A8T9CF96</accession>
<comment type="similarity">
    <text evidence="6">Belongs to the major facilitator superfamily. Allantoate permease family.</text>
</comment>
<evidence type="ECO:0000256" key="3">
    <source>
        <dbReference type="ARBA" id="ARBA00022692"/>
    </source>
</evidence>
<protein>
    <submittedName>
        <fullName evidence="8">Pantothenate transporter FEN2</fullName>
    </submittedName>
</protein>
<feature type="transmembrane region" description="Helical" evidence="7">
    <location>
        <begin position="234"/>
        <end position="253"/>
    </location>
</feature>
<feature type="transmembrane region" description="Helical" evidence="7">
    <location>
        <begin position="346"/>
        <end position="363"/>
    </location>
</feature>
<evidence type="ECO:0000256" key="5">
    <source>
        <dbReference type="ARBA" id="ARBA00023136"/>
    </source>
</evidence>
<feature type="transmembrane region" description="Helical" evidence="7">
    <location>
        <begin position="67"/>
        <end position="88"/>
    </location>
</feature>
<name>A0A8T9CF96_9HELO</name>
<evidence type="ECO:0000313" key="9">
    <source>
        <dbReference type="Proteomes" id="UP000469558"/>
    </source>
</evidence>
<feature type="transmembrane region" description="Helical" evidence="7">
    <location>
        <begin position="108"/>
        <end position="130"/>
    </location>
</feature>
<dbReference type="FunFam" id="1.20.1250.20:FF:000065">
    <property type="entry name" value="Putative MFS pantothenate transporter"/>
    <property type="match status" value="1"/>
</dbReference>
<dbReference type="AlphaFoldDB" id="A0A8T9CF96"/>
<comment type="caution">
    <text evidence="8">The sequence shown here is derived from an EMBL/GenBank/DDBJ whole genome shotgun (WGS) entry which is preliminary data.</text>
</comment>
<feature type="transmembrane region" description="Helical" evidence="7">
    <location>
        <begin position="162"/>
        <end position="185"/>
    </location>
</feature>
<reference evidence="8 9" key="1">
    <citation type="submission" date="2018-05" db="EMBL/GenBank/DDBJ databases">
        <title>Genome sequencing and assembly of the regulated plant pathogen Lachnellula willkommii and related sister species for the development of diagnostic species identification markers.</title>
        <authorList>
            <person name="Giroux E."/>
            <person name="Bilodeau G."/>
        </authorList>
    </citation>
    <scope>NUCLEOTIDE SEQUENCE [LARGE SCALE GENOMIC DNA]</scope>
    <source>
        <strain evidence="8 9">CBS 268.59</strain>
    </source>
</reference>
<feature type="transmembrane region" description="Helical" evidence="7">
    <location>
        <begin position="430"/>
        <end position="452"/>
    </location>
</feature>
<dbReference type="EMBL" id="QGMK01000142">
    <property type="protein sequence ID" value="TVY83886.1"/>
    <property type="molecule type" value="Genomic_DNA"/>
</dbReference>
<dbReference type="PANTHER" id="PTHR43791:SF39">
    <property type="entry name" value="TRANSPORTER LIZ1_SEO1, PUTATIVE (AFU_ORTHOLOGUE AFUA_3G00980)-RELATED"/>
    <property type="match status" value="1"/>
</dbReference>
<comment type="subcellular location">
    <subcellularLocation>
        <location evidence="1">Membrane</location>
        <topology evidence="1">Multi-pass membrane protein</topology>
    </subcellularLocation>
</comment>
<evidence type="ECO:0000256" key="4">
    <source>
        <dbReference type="ARBA" id="ARBA00022989"/>
    </source>
</evidence>
<keyword evidence="9" id="KW-1185">Reference proteome</keyword>
<keyword evidence="3 7" id="KW-0812">Transmembrane</keyword>
<feature type="transmembrane region" description="Helical" evidence="7">
    <location>
        <begin position="464"/>
        <end position="484"/>
    </location>
</feature>
<dbReference type="GO" id="GO:0016020">
    <property type="term" value="C:membrane"/>
    <property type="evidence" value="ECO:0007669"/>
    <property type="project" value="UniProtKB-SubCell"/>
</dbReference>
<feature type="transmembrane region" description="Helical" evidence="7">
    <location>
        <begin position="370"/>
        <end position="392"/>
    </location>
</feature>
<feature type="transmembrane region" description="Helical" evidence="7">
    <location>
        <begin position="197"/>
        <end position="214"/>
    </location>
</feature>
<evidence type="ECO:0000256" key="1">
    <source>
        <dbReference type="ARBA" id="ARBA00004141"/>
    </source>
</evidence>
<dbReference type="Pfam" id="PF07690">
    <property type="entry name" value="MFS_1"/>
    <property type="match status" value="1"/>
</dbReference>
<dbReference type="Gene3D" id="1.20.1250.20">
    <property type="entry name" value="MFS general substrate transporter like domains"/>
    <property type="match status" value="2"/>
</dbReference>
<proteinExistence type="inferred from homology"/>
<evidence type="ECO:0000313" key="8">
    <source>
        <dbReference type="EMBL" id="TVY83886.1"/>
    </source>
</evidence>
<feature type="transmembrane region" description="Helical" evidence="7">
    <location>
        <begin position="398"/>
        <end position="418"/>
    </location>
</feature>
<feature type="transmembrane region" description="Helical" evidence="7">
    <location>
        <begin position="294"/>
        <end position="314"/>
    </location>
</feature>
<keyword evidence="5 7" id="KW-0472">Membrane</keyword>
<gene>
    <name evidence="8" type="primary">FEN2_0</name>
    <name evidence="8" type="ORF">LSUE1_G002325</name>
</gene>
<sequence length="516" mass="57798">MELVFPTLKLQASFSSTSPFPPNLWKGTHCTMSSSATNLPVEGKWYDKWMWYEKNTSKEEKALLRKLDFIILTFGCLTFFTKFLDLQAFQNAYVSGMKEDVGMVGNDLQYTTGVFQAGYCAAMIPSNILLTRVRPSILIPAFEIIWGILTLLTAYVKDVKHVYIIRFFSGIFECVTYPGVIYCIGCWYKKSEISRRLSLFYVAGPLGTMFAGYFQSACYTNLNGVNGLAGWRWLFIVCGCITLPVAIFGALVFPNRPDSNHPSWILTADQIVLARRRVNEGGSEAPKVKLNKQAFAKIFKTWHWFAFVALYYVFNQSMITNGSPFSLYLKAHPDVYSISQINNYPTGQSALSVVAALVGCYWADASGKPWLPSIAICVCMSFGSICMAVWNIPVGLKFFAFYIAGLGGALNPLFMSWASQVTFKSAEERAVTIASMNAIGQALLAGLNIVTFPTPNAPRFHFGWFWVMGNNFAQVGLVVIIMLLHNREKRQEMLIDGSSENDVEQVKVDDLKKDDY</sequence>
<keyword evidence="2" id="KW-0813">Transport</keyword>